<dbReference type="Gene3D" id="3.10.180.10">
    <property type="entry name" value="2,3-Dihydroxybiphenyl 1,2-Dioxygenase, domain 1"/>
    <property type="match status" value="1"/>
</dbReference>
<name>A0A973A7C7_9GAMM</name>
<reference evidence="2" key="1">
    <citation type="submission" date="2020-05" db="EMBL/GenBank/DDBJ databases">
        <title>Sulfur intermediates as new biogeochemical hubs in an aquatic model microbial ecosystem.</title>
        <authorList>
            <person name="Vigneron A."/>
        </authorList>
    </citation>
    <scope>NUCLEOTIDE SEQUENCE</scope>
    <source>
        <strain evidence="2">Bin.250</strain>
    </source>
</reference>
<dbReference type="InterPro" id="IPR050383">
    <property type="entry name" value="GlyoxalaseI/FosfomycinResist"/>
</dbReference>
<dbReference type="Pfam" id="PF00903">
    <property type="entry name" value="Glyoxalase"/>
    <property type="match status" value="1"/>
</dbReference>
<sequence length="195" mass="21100">MTRQPFEFGGLHHMALVCKDMEKTVEFYTNTLGMNLNKGFDLDGGYGQHFFFDMGAGQELAFFWFKDAAPAQPGIASAANLVASGDGTITSAHGSMNHVAFAVSKDKIDGYRAELVSRGVDCSQVVNHDDIISGDAKRTSDMPTDKTWLRSFYFFDPDGIMLEFCATLSEGVPIADLPVNEKGIKANGQPITGAA</sequence>
<dbReference type="SUPFAM" id="SSF54593">
    <property type="entry name" value="Glyoxalase/Bleomycin resistance protein/Dihydroxybiphenyl dioxygenase"/>
    <property type="match status" value="1"/>
</dbReference>
<accession>A0A973A7C7</accession>
<protein>
    <submittedName>
        <fullName evidence="2">VOC family protein</fullName>
    </submittedName>
</protein>
<dbReference type="InterPro" id="IPR029068">
    <property type="entry name" value="Glyas_Bleomycin-R_OHBP_Dase"/>
</dbReference>
<evidence type="ECO:0000313" key="2">
    <source>
        <dbReference type="EMBL" id="NQV63990.1"/>
    </source>
</evidence>
<dbReference type="EMBL" id="JABMOJ010000052">
    <property type="protein sequence ID" value="NQV63990.1"/>
    <property type="molecule type" value="Genomic_DNA"/>
</dbReference>
<feature type="domain" description="VOC" evidence="1">
    <location>
        <begin position="10"/>
        <end position="167"/>
    </location>
</feature>
<evidence type="ECO:0000259" key="1">
    <source>
        <dbReference type="PROSITE" id="PS51819"/>
    </source>
</evidence>
<dbReference type="PANTHER" id="PTHR21366">
    <property type="entry name" value="GLYOXALASE FAMILY PROTEIN"/>
    <property type="match status" value="1"/>
</dbReference>
<dbReference type="Proteomes" id="UP000754644">
    <property type="component" value="Unassembled WGS sequence"/>
</dbReference>
<dbReference type="AlphaFoldDB" id="A0A973A7C7"/>
<gene>
    <name evidence="2" type="ORF">HQ497_01375</name>
</gene>
<organism evidence="2 3">
    <name type="scientific">SAR86 cluster bacterium</name>
    <dbReference type="NCBI Taxonomy" id="2030880"/>
    <lineage>
        <taxon>Bacteria</taxon>
        <taxon>Pseudomonadati</taxon>
        <taxon>Pseudomonadota</taxon>
        <taxon>Gammaproteobacteria</taxon>
        <taxon>SAR86 cluster</taxon>
    </lineage>
</organism>
<proteinExistence type="predicted"/>
<dbReference type="InterPro" id="IPR004360">
    <property type="entry name" value="Glyas_Fos-R_dOase_dom"/>
</dbReference>
<dbReference type="PROSITE" id="PS51819">
    <property type="entry name" value="VOC"/>
    <property type="match status" value="1"/>
</dbReference>
<comment type="caution">
    <text evidence="2">The sequence shown here is derived from an EMBL/GenBank/DDBJ whole genome shotgun (WGS) entry which is preliminary data.</text>
</comment>
<dbReference type="InterPro" id="IPR037523">
    <property type="entry name" value="VOC_core"/>
</dbReference>
<evidence type="ECO:0000313" key="3">
    <source>
        <dbReference type="Proteomes" id="UP000754644"/>
    </source>
</evidence>
<dbReference type="PANTHER" id="PTHR21366:SF31">
    <property type="entry name" value="METALLOTHIOL TRANSFERASE FOSB"/>
    <property type="match status" value="1"/>
</dbReference>